<feature type="non-terminal residue" evidence="1">
    <location>
        <position position="1"/>
    </location>
</feature>
<gene>
    <name evidence="1" type="ORF">QBC38DRAFT_378478</name>
</gene>
<accession>A0AAN7BGB9</accession>
<dbReference type="AlphaFoldDB" id="A0AAN7BGB9"/>
<keyword evidence="2" id="KW-1185">Reference proteome</keyword>
<sequence length="184" mass="21108">EDYKVDQILALDILSNGDSSTNSTIKVKIRKLYTRTLSCVMLVDIIHQPSSGGLPQTAVLKLYGRHFTVDYRENRRLEPWGQILEEEYIEFAKTGQFQEFIHKIHQREGGEDDMYEPQDEDEWWDDGACEAALADELNADFNKETAMYDVMRDVQGVFIPKIFAHVEMDISPPGITPVLFFSVA</sequence>
<evidence type="ECO:0000313" key="1">
    <source>
        <dbReference type="EMBL" id="KAK4220705.1"/>
    </source>
</evidence>
<organism evidence="1 2">
    <name type="scientific">Podospora fimiseda</name>
    <dbReference type="NCBI Taxonomy" id="252190"/>
    <lineage>
        <taxon>Eukaryota</taxon>
        <taxon>Fungi</taxon>
        <taxon>Dikarya</taxon>
        <taxon>Ascomycota</taxon>
        <taxon>Pezizomycotina</taxon>
        <taxon>Sordariomycetes</taxon>
        <taxon>Sordariomycetidae</taxon>
        <taxon>Sordariales</taxon>
        <taxon>Podosporaceae</taxon>
        <taxon>Podospora</taxon>
    </lineage>
</organism>
<dbReference type="Proteomes" id="UP001301958">
    <property type="component" value="Unassembled WGS sequence"/>
</dbReference>
<dbReference type="EMBL" id="MU865662">
    <property type="protein sequence ID" value="KAK4220705.1"/>
    <property type="molecule type" value="Genomic_DNA"/>
</dbReference>
<name>A0AAN7BGB9_9PEZI</name>
<proteinExistence type="predicted"/>
<reference evidence="1" key="2">
    <citation type="submission" date="2023-05" db="EMBL/GenBank/DDBJ databases">
        <authorList>
            <consortium name="Lawrence Berkeley National Laboratory"/>
            <person name="Steindorff A."/>
            <person name="Hensen N."/>
            <person name="Bonometti L."/>
            <person name="Westerberg I."/>
            <person name="Brannstrom I.O."/>
            <person name="Guillou S."/>
            <person name="Cros-Aarteil S."/>
            <person name="Calhoun S."/>
            <person name="Haridas S."/>
            <person name="Kuo A."/>
            <person name="Mondo S."/>
            <person name="Pangilinan J."/>
            <person name="Riley R."/>
            <person name="Labutti K."/>
            <person name="Andreopoulos B."/>
            <person name="Lipzen A."/>
            <person name="Chen C."/>
            <person name="Yanf M."/>
            <person name="Daum C."/>
            <person name="Ng V."/>
            <person name="Clum A."/>
            <person name="Ohm R."/>
            <person name="Martin F."/>
            <person name="Silar P."/>
            <person name="Natvig D."/>
            <person name="Lalanne C."/>
            <person name="Gautier V."/>
            <person name="Ament-Velasquez S.L."/>
            <person name="Kruys A."/>
            <person name="Hutchinson M.I."/>
            <person name="Powell A.J."/>
            <person name="Barry K."/>
            <person name="Miller A.N."/>
            <person name="Grigoriev I.V."/>
            <person name="Debuchy R."/>
            <person name="Gladieux P."/>
            <person name="Thoren M.H."/>
            <person name="Johannesson H."/>
        </authorList>
    </citation>
    <scope>NUCLEOTIDE SEQUENCE</scope>
    <source>
        <strain evidence="1">CBS 990.96</strain>
    </source>
</reference>
<protein>
    <submittedName>
        <fullName evidence="1">Uncharacterized protein</fullName>
    </submittedName>
</protein>
<comment type="caution">
    <text evidence="1">The sequence shown here is derived from an EMBL/GenBank/DDBJ whole genome shotgun (WGS) entry which is preliminary data.</text>
</comment>
<evidence type="ECO:0000313" key="2">
    <source>
        <dbReference type="Proteomes" id="UP001301958"/>
    </source>
</evidence>
<reference evidence="1" key="1">
    <citation type="journal article" date="2023" name="Mol. Phylogenet. Evol.">
        <title>Genome-scale phylogeny and comparative genomics of the fungal order Sordariales.</title>
        <authorList>
            <person name="Hensen N."/>
            <person name="Bonometti L."/>
            <person name="Westerberg I."/>
            <person name="Brannstrom I.O."/>
            <person name="Guillou S."/>
            <person name="Cros-Aarteil S."/>
            <person name="Calhoun S."/>
            <person name="Haridas S."/>
            <person name="Kuo A."/>
            <person name="Mondo S."/>
            <person name="Pangilinan J."/>
            <person name="Riley R."/>
            <person name="LaButti K."/>
            <person name="Andreopoulos B."/>
            <person name="Lipzen A."/>
            <person name="Chen C."/>
            <person name="Yan M."/>
            <person name="Daum C."/>
            <person name="Ng V."/>
            <person name="Clum A."/>
            <person name="Steindorff A."/>
            <person name="Ohm R.A."/>
            <person name="Martin F."/>
            <person name="Silar P."/>
            <person name="Natvig D.O."/>
            <person name="Lalanne C."/>
            <person name="Gautier V."/>
            <person name="Ament-Velasquez S.L."/>
            <person name="Kruys A."/>
            <person name="Hutchinson M.I."/>
            <person name="Powell A.J."/>
            <person name="Barry K."/>
            <person name="Miller A.N."/>
            <person name="Grigoriev I.V."/>
            <person name="Debuchy R."/>
            <person name="Gladieux P."/>
            <person name="Hiltunen Thoren M."/>
            <person name="Johannesson H."/>
        </authorList>
    </citation>
    <scope>NUCLEOTIDE SEQUENCE</scope>
    <source>
        <strain evidence="1">CBS 990.96</strain>
    </source>
</reference>